<dbReference type="AlphaFoldDB" id="A0A951P8U2"/>
<comment type="caution">
    <text evidence="3">The sequence shown here is derived from an EMBL/GenBank/DDBJ whole genome shotgun (WGS) entry which is preliminary data.</text>
</comment>
<protein>
    <submittedName>
        <fullName evidence="3">Uncharacterized protein</fullName>
    </submittedName>
</protein>
<feature type="coiled-coil region" evidence="1">
    <location>
        <begin position="23"/>
        <end position="57"/>
    </location>
</feature>
<keyword evidence="2" id="KW-1133">Transmembrane helix</keyword>
<dbReference type="Proteomes" id="UP000707356">
    <property type="component" value="Unassembled WGS sequence"/>
</dbReference>
<keyword evidence="2" id="KW-0812">Transmembrane</keyword>
<evidence type="ECO:0000256" key="2">
    <source>
        <dbReference type="SAM" id="Phobius"/>
    </source>
</evidence>
<evidence type="ECO:0000313" key="3">
    <source>
        <dbReference type="EMBL" id="MBW4465067.1"/>
    </source>
</evidence>
<feature type="transmembrane region" description="Helical" evidence="2">
    <location>
        <begin position="203"/>
        <end position="228"/>
    </location>
</feature>
<evidence type="ECO:0000256" key="1">
    <source>
        <dbReference type="SAM" id="Coils"/>
    </source>
</evidence>
<organism evidence="3 4">
    <name type="scientific">Pegethrix bostrychoides GSE-TBD4-15B</name>
    <dbReference type="NCBI Taxonomy" id="2839662"/>
    <lineage>
        <taxon>Bacteria</taxon>
        <taxon>Bacillati</taxon>
        <taxon>Cyanobacteriota</taxon>
        <taxon>Cyanophyceae</taxon>
        <taxon>Oculatellales</taxon>
        <taxon>Oculatellaceae</taxon>
        <taxon>Pegethrix</taxon>
    </lineage>
</organism>
<keyword evidence="1" id="KW-0175">Coiled coil</keyword>
<reference evidence="3" key="2">
    <citation type="journal article" date="2022" name="Microbiol. Resour. Announc.">
        <title>Metagenome Sequencing to Explore Phylogenomics of Terrestrial Cyanobacteria.</title>
        <authorList>
            <person name="Ward R.D."/>
            <person name="Stajich J.E."/>
            <person name="Johansen J.R."/>
            <person name="Huntemann M."/>
            <person name="Clum A."/>
            <person name="Foster B."/>
            <person name="Foster B."/>
            <person name="Roux S."/>
            <person name="Palaniappan K."/>
            <person name="Varghese N."/>
            <person name="Mukherjee S."/>
            <person name="Reddy T.B.K."/>
            <person name="Daum C."/>
            <person name="Copeland A."/>
            <person name="Chen I.A."/>
            <person name="Ivanova N.N."/>
            <person name="Kyrpides N.C."/>
            <person name="Shapiro N."/>
            <person name="Eloe-Fadrosh E.A."/>
            <person name="Pietrasiak N."/>
        </authorList>
    </citation>
    <scope>NUCLEOTIDE SEQUENCE</scope>
    <source>
        <strain evidence="3">GSE-TBD4-15B</strain>
    </source>
</reference>
<dbReference type="EMBL" id="JAHHHV010000029">
    <property type="protein sequence ID" value="MBW4465067.1"/>
    <property type="molecule type" value="Genomic_DNA"/>
</dbReference>
<name>A0A951P8U2_9CYAN</name>
<reference evidence="3" key="1">
    <citation type="submission" date="2021-05" db="EMBL/GenBank/DDBJ databases">
        <authorList>
            <person name="Pietrasiak N."/>
            <person name="Ward R."/>
            <person name="Stajich J.E."/>
            <person name="Kurbessoian T."/>
        </authorList>
    </citation>
    <scope>NUCLEOTIDE SEQUENCE</scope>
    <source>
        <strain evidence="3">GSE-TBD4-15B</strain>
    </source>
</reference>
<keyword evidence="2" id="KW-0472">Membrane</keyword>
<gene>
    <name evidence="3" type="ORF">KME07_06460</name>
</gene>
<sequence length="303" mass="34055">MVEFTLKLKKRLSDLTKLNREQAKTLNEQVAELGKSKAEAEASLAEARAARALIEQSQAEAVAEIEAVGTAMLQFERAQQASLAELERVLDASISAWESAPRQSLEAEFERTLAEIMDWNAEQNRRRQQDTKLPPVDSTLKPELDSMFEPIFAGLKRKKPRQHRVHRTRVHFEPVTVAPAPRLERQYQPQLTNYPSMEERQMFSALTSIATVFVITLGVGGMFLSGWLKHPQVLTAPVVSIDSPTTAPIPMVYDPTLQSTVDQVKQFNPTTRQAWQTFCTQTAGGASYSQTEQNLCKVLKFLK</sequence>
<accession>A0A951P8U2</accession>
<proteinExistence type="predicted"/>
<evidence type="ECO:0000313" key="4">
    <source>
        <dbReference type="Proteomes" id="UP000707356"/>
    </source>
</evidence>